<dbReference type="EMBL" id="JAGGNH010000001">
    <property type="protein sequence ID" value="KAJ0985767.1"/>
    <property type="molecule type" value="Genomic_DNA"/>
</dbReference>
<dbReference type="AlphaFoldDB" id="A0A9D5D7E1"/>
<reference evidence="1" key="2">
    <citation type="journal article" date="2022" name="Hortic Res">
        <title>The genome of Dioscorea zingiberensis sheds light on the biosynthesis, origin and evolution of the medicinally important diosgenin saponins.</title>
        <authorList>
            <person name="Li Y."/>
            <person name="Tan C."/>
            <person name="Li Z."/>
            <person name="Guo J."/>
            <person name="Li S."/>
            <person name="Chen X."/>
            <person name="Wang C."/>
            <person name="Dai X."/>
            <person name="Yang H."/>
            <person name="Song W."/>
            <person name="Hou L."/>
            <person name="Xu J."/>
            <person name="Tong Z."/>
            <person name="Xu A."/>
            <person name="Yuan X."/>
            <person name="Wang W."/>
            <person name="Yang Q."/>
            <person name="Chen L."/>
            <person name="Sun Z."/>
            <person name="Wang K."/>
            <person name="Pan B."/>
            <person name="Chen J."/>
            <person name="Bao Y."/>
            <person name="Liu F."/>
            <person name="Qi X."/>
            <person name="Gang D.R."/>
            <person name="Wen J."/>
            <person name="Li J."/>
        </authorList>
    </citation>
    <scope>NUCLEOTIDE SEQUENCE</scope>
    <source>
        <strain evidence="1">Dzin_1.0</strain>
    </source>
</reference>
<organism evidence="1 2">
    <name type="scientific">Dioscorea zingiberensis</name>
    <dbReference type="NCBI Taxonomy" id="325984"/>
    <lineage>
        <taxon>Eukaryota</taxon>
        <taxon>Viridiplantae</taxon>
        <taxon>Streptophyta</taxon>
        <taxon>Embryophyta</taxon>
        <taxon>Tracheophyta</taxon>
        <taxon>Spermatophyta</taxon>
        <taxon>Magnoliopsida</taxon>
        <taxon>Liliopsida</taxon>
        <taxon>Dioscoreales</taxon>
        <taxon>Dioscoreaceae</taxon>
        <taxon>Dioscorea</taxon>
    </lineage>
</organism>
<comment type="caution">
    <text evidence="1">The sequence shown here is derived from an EMBL/GenBank/DDBJ whole genome shotgun (WGS) entry which is preliminary data.</text>
</comment>
<evidence type="ECO:0000313" key="1">
    <source>
        <dbReference type="EMBL" id="KAJ0985767.1"/>
    </source>
</evidence>
<keyword evidence="2" id="KW-1185">Reference proteome</keyword>
<proteinExistence type="predicted"/>
<gene>
    <name evidence="1" type="ORF">J5N97_004123</name>
</gene>
<protein>
    <submittedName>
        <fullName evidence="1">Uncharacterized protein</fullName>
    </submittedName>
</protein>
<dbReference type="OrthoDB" id="1930534at2759"/>
<accession>A0A9D5D7E1</accession>
<evidence type="ECO:0000313" key="2">
    <source>
        <dbReference type="Proteomes" id="UP001085076"/>
    </source>
</evidence>
<dbReference type="PANTHER" id="PTHR34377">
    <property type="entry name" value="TETRATRICOPEPTIDE REPEAT (TPR)-LIKE SUPERFAMILY PROTEIN"/>
    <property type="match status" value="1"/>
</dbReference>
<dbReference type="PANTHER" id="PTHR34377:SF3">
    <property type="entry name" value="TETRATRICOPEPTIDE REPEAT (TPR)-LIKE SUPERFAMILY PROTEIN"/>
    <property type="match status" value="1"/>
</dbReference>
<reference evidence="1" key="1">
    <citation type="submission" date="2021-03" db="EMBL/GenBank/DDBJ databases">
        <authorList>
            <person name="Li Z."/>
            <person name="Yang C."/>
        </authorList>
    </citation>
    <scope>NUCLEOTIDE SEQUENCE</scope>
    <source>
        <strain evidence="1">Dzin_1.0</strain>
        <tissue evidence="1">Leaf</tissue>
    </source>
</reference>
<dbReference type="Proteomes" id="UP001085076">
    <property type="component" value="Miscellaneous, Linkage group lg01"/>
</dbReference>
<sequence length="185" mass="20249">MEKKAKQQQQQVMPVSYHMLAAMALVLVLFTGSNPAITQANAQALCYSQFMLANEACSFVRKSSEEGMEHQQQVGLVSSGGGANPTDSPCCRRLTGIDNACVCGVLARLPIFITRPQHVITLSPANGCEIQHTKKKKPSREKIVLISETSPQDSFPFSCPSPQVVDLRRGSRSLSIRLEFIISRT</sequence>
<name>A0A9D5D7E1_9LILI</name>